<feature type="chain" id="PRO_5020253343" evidence="4">
    <location>
        <begin position="25"/>
        <end position="179"/>
    </location>
</feature>
<feature type="binding site" evidence="3">
    <location>
        <position position="74"/>
    </location>
    <ligand>
        <name>a divalent metal cation</name>
        <dbReference type="ChEBI" id="CHEBI:60240"/>
    </ligand>
</feature>
<gene>
    <name evidence="5" type="ORF">FAZ19_21490</name>
</gene>
<dbReference type="AlphaFoldDB" id="A0A4U0GRA3"/>
<dbReference type="OrthoDB" id="119432at2"/>
<dbReference type="Gene3D" id="1.20.120.450">
    <property type="entry name" value="dinb family like domain"/>
    <property type="match status" value="1"/>
</dbReference>
<dbReference type="SUPFAM" id="SSF109854">
    <property type="entry name" value="DinB/YfiT-like putative metalloenzymes"/>
    <property type="match status" value="1"/>
</dbReference>
<proteinExistence type="inferred from homology"/>
<evidence type="ECO:0000256" key="3">
    <source>
        <dbReference type="PIRSR" id="PIRSR607837-1"/>
    </source>
</evidence>
<feature type="signal peptide" evidence="4">
    <location>
        <begin position="1"/>
        <end position="24"/>
    </location>
</feature>
<keyword evidence="6" id="KW-1185">Reference proteome</keyword>
<dbReference type="InterPro" id="IPR034660">
    <property type="entry name" value="DinB/YfiT-like"/>
</dbReference>
<sequence>MSSLKISVCLITALFFFFKPVCYAQQKDSLTSQLEIKWKNAMTYTLKMAELMPEDFYDFKPTDEVMSFKEQLLHIAQNIQWLSSSYLLSNEKAKQKNNDLTRIAKPVVIQQLKEAYDMGLLAHQSLSPTQLEETVSFFAGPKTKRQILILLHDHQTHHVGQIIVYLRLKGIKPPAYVGW</sequence>
<dbReference type="Proteomes" id="UP000309872">
    <property type="component" value="Unassembled WGS sequence"/>
</dbReference>
<dbReference type="InterPro" id="IPR007837">
    <property type="entry name" value="DinB"/>
</dbReference>
<dbReference type="Pfam" id="PF05163">
    <property type="entry name" value="DinB"/>
    <property type="match status" value="1"/>
</dbReference>
<evidence type="ECO:0000313" key="5">
    <source>
        <dbReference type="EMBL" id="TJY61475.1"/>
    </source>
</evidence>
<evidence type="ECO:0000256" key="1">
    <source>
        <dbReference type="ARBA" id="ARBA00008635"/>
    </source>
</evidence>
<accession>A0A4U0GRA3</accession>
<evidence type="ECO:0000313" key="6">
    <source>
        <dbReference type="Proteomes" id="UP000309872"/>
    </source>
</evidence>
<feature type="binding site" evidence="3">
    <location>
        <position position="154"/>
    </location>
    <ligand>
        <name>a divalent metal cation</name>
        <dbReference type="ChEBI" id="CHEBI:60240"/>
    </ligand>
</feature>
<organism evidence="5 6">
    <name type="scientific">Sphingobacterium alkalisoli</name>
    <dbReference type="NCBI Taxonomy" id="1874115"/>
    <lineage>
        <taxon>Bacteria</taxon>
        <taxon>Pseudomonadati</taxon>
        <taxon>Bacteroidota</taxon>
        <taxon>Sphingobacteriia</taxon>
        <taxon>Sphingobacteriales</taxon>
        <taxon>Sphingobacteriaceae</taxon>
        <taxon>Sphingobacterium</taxon>
    </lineage>
</organism>
<keyword evidence="2 3" id="KW-0479">Metal-binding</keyword>
<keyword evidence="4" id="KW-0732">Signal</keyword>
<feature type="binding site" evidence="3">
    <location>
        <position position="158"/>
    </location>
    <ligand>
        <name>a divalent metal cation</name>
        <dbReference type="ChEBI" id="CHEBI:60240"/>
    </ligand>
</feature>
<comment type="caution">
    <text evidence="5">The sequence shown here is derived from an EMBL/GenBank/DDBJ whole genome shotgun (WGS) entry which is preliminary data.</text>
</comment>
<evidence type="ECO:0000256" key="2">
    <source>
        <dbReference type="ARBA" id="ARBA00022723"/>
    </source>
</evidence>
<dbReference type="EMBL" id="SUKA01000009">
    <property type="protein sequence ID" value="TJY61475.1"/>
    <property type="molecule type" value="Genomic_DNA"/>
</dbReference>
<dbReference type="RefSeq" id="WP_136822829.1">
    <property type="nucleotide sequence ID" value="NZ_BMJX01000009.1"/>
</dbReference>
<protein>
    <submittedName>
        <fullName evidence="5">DinB family protein</fullName>
    </submittedName>
</protein>
<reference evidence="5 6" key="1">
    <citation type="submission" date="2019-04" db="EMBL/GenBank/DDBJ databases">
        <title>Sphingobacterium olei sp. nov., isolated from oil-contaminated soil.</title>
        <authorList>
            <person name="Liu B."/>
        </authorList>
    </citation>
    <scope>NUCLEOTIDE SEQUENCE [LARGE SCALE GENOMIC DNA]</scope>
    <source>
        <strain evidence="5 6">Y3L14</strain>
    </source>
</reference>
<evidence type="ECO:0000256" key="4">
    <source>
        <dbReference type="SAM" id="SignalP"/>
    </source>
</evidence>
<name>A0A4U0GRA3_9SPHI</name>
<comment type="similarity">
    <text evidence="1">Belongs to the DinB family.</text>
</comment>
<dbReference type="GO" id="GO:0046872">
    <property type="term" value="F:metal ion binding"/>
    <property type="evidence" value="ECO:0007669"/>
    <property type="project" value="UniProtKB-KW"/>
</dbReference>